<feature type="transmembrane region" description="Helical" evidence="2">
    <location>
        <begin position="560"/>
        <end position="580"/>
    </location>
</feature>
<feature type="compositionally biased region" description="Gly residues" evidence="1">
    <location>
        <begin position="131"/>
        <end position="140"/>
    </location>
</feature>
<feature type="region of interest" description="Disordered" evidence="1">
    <location>
        <begin position="1"/>
        <end position="111"/>
    </location>
</feature>
<dbReference type="EMBL" id="AAMD01000127">
    <property type="protein sequence ID" value="EAU64186.1"/>
    <property type="molecule type" value="Genomic_DNA"/>
</dbReference>
<dbReference type="Proteomes" id="UP000032702">
    <property type="component" value="Unassembled WGS sequence"/>
</dbReference>
<accession>Q08UM5</accession>
<keyword evidence="2" id="KW-0472">Membrane</keyword>
<keyword evidence="2" id="KW-0812">Transmembrane</keyword>
<sequence length="581" mass="61579">MRRGADVPCRARHLSVRGAHPRGGSPGRQGGVLSARRGLRAVGVRPGHGGPLPVPGGDSREPGGGGRGDLLRAGRPGRRRPERRLPGDAGRQRDDVSGGGGEGRRVAVRPTRNLLAHLPRIREMGHVGEISRGGRGGGGDATRIGPAPTAEGPREGRGRTGERPALGSHSETSPRVRLPATFADALTQEKGGRGTAVMATLIMPRVEVPAVPGGKVVPSESPQQAPQGPPVSPMDTPIGRGGGTRIVKMPEAPGGKDRTGAGEETLPGRPGRPSKGGGTTAGGSRQTRDGFGAVPTTGNRPALGQGEARGRVLPVKDLVPKGLEKLLSQEGVAKRFASDLALLHQQLRPSEMPSSERALRAWAFFTAYAEAAAAHEPTQEGRETFDKALKDQGFGELRDARTGEDGLLSAQWVLEASNPEEALARAEQIQPEPPPEVRLSESAQPETPPKAQKKEDAPPAPSQESREDNAFTQGPERPALERTPGQAEFVRVSPPGVFPPPQVMVPARTDAERLADEEPPLDRWKGRAKRLGRNMLWNVLHRFRAGPEDSAIEKEKWDQIAFGAVLAIVGMMILIILLVCL</sequence>
<keyword evidence="2" id="KW-1133">Transmembrane helix</keyword>
<evidence type="ECO:0000313" key="4">
    <source>
        <dbReference type="Proteomes" id="UP000032702"/>
    </source>
</evidence>
<feature type="region of interest" description="Disordered" evidence="1">
    <location>
        <begin position="212"/>
        <end position="308"/>
    </location>
</feature>
<proteinExistence type="predicted"/>
<dbReference type="AlphaFoldDB" id="Q08UM5"/>
<feature type="region of interest" description="Disordered" evidence="1">
    <location>
        <begin position="421"/>
        <end position="484"/>
    </location>
</feature>
<evidence type="ECO:0000256" key="2">
    <source>
        <dbReference type="SAM" id="Phobius"/>
    </source>
</evidence>
<comment type="caution">
    <text evidence="3">The sequence shown here is derived from an EMBL/GenBank/DDBJ whole genome shotgun (WGS) entry which is preliminary data.</text>
</comment>
<feature type="compositionally biased region" description="Basic and acidic residues" evidence="1">
    <location>
        <begin position="152"/>
        <end position="162"/>
    </location>
</feature>
<protein>
    <submittedName>
        <fullName evidence="3">Immediate early protein ICP0</fullName>
    </submittedName>
</protein>
<gene>
    <name evidence="3" type="ORF">STIAU_8742</name>
</gene>
<feature type="compositionally biased region" description="Basic and acidic residues" evidence="1">
    <location>
        <begin position="83"/>
        <end position="96"/>
    </location>
</feature>
<evidence type="ECO:0000256" key="1">
    <source>
        <dbReference type="SAM" id="MobiDB-lite"/>
    </source>
</evidence>
<organism evidence="3 4">
    <name type="scientific">Stigmatella aurantiaca (strain DW4/3-1)</name>
    <dbReference type="NCBI Taxonomy" id="378806"/>
    <lineage>
        <taxon>Bacteria</taxon>
        <taxon>Pseudomonadati</taxon>
        <taxon>Myxococcota</taxon>
        <taxon>Myxococcia</taxon>
        <taxon>Myxococcales</taxon>
        <taxon>Cystobacterineae</taxon>
        <taxon>Archangiaceae</taxon>
        <taxon>Stigmatella</taxon>
    </lineage>
</organism>
<evidence type="ECO:0000313" key="3">
    <source>
        <dbReference type="EMBL" id="EAU64186.1"/>
    </source>
</evidence>
<name>Q08UM5_STIAD</name>
<reference evidence="3 4" key="1">
    <citation type="submission" date="2006-04" db="EMBL/GenBank/DDBJ databases">
        <authorList>
            <person name="Nierman W.C."/>
        </authorList>
    </citation>
    <scope>NUCLEOTIDE SEQUENCE [LARGE SCALE GENOMIC DNA]</scope>
    <source>
        <strain evidence="3 4">DW4/3-1</strain>
    </source>
</reference>
<feature type="region of interest" description="Disordered" evidence="1">
    <location>
        <begin position="127"/>
        <end position="174"/>
    </location>
</feature>